<dbReference type="Gene3D" id="3.90.1150.30">
    <property type="match status" value="1"/>
</dbReference>
<organism evidence="1 2">
    <name type="scientific">Glutamicibacter arilaitensis</name>
    <dbReference type="NCBI Taxonomy" id="256701"/>
    <lineage>
        <taxon>Bacteria</taxon>
        <taxon>Bacillati</taxon>
        <taxon>Actinomycetota</taxon>
        <taxon>Actinomycetes</taxon>
        <taxon>Micrococcales</taxon>
        <taxon>Micrococcaceae</taxon>
        <taxon>Glutamicibacter</taxon>
    </lineage>
</organism>
<reference evidence="1 2" key="1">
    <citation type="journal article" date="2017" name="Elife">
        <title>Extensive horizontal gene transfer in cheese-associated bacteria.</title>
        <authorList>
            <person name="Bonham K.S."/>
            <person name="Wolfe B.E."/>
            <person name="Dutton R.J."/>
        </authorList>
    </citation>
    <scope>NUCLEOTIDE SEQUENCE [LARGE SCALE GENOMIC DNA]</scope>
    <source>
        <strain evidence="1 2">JB182</strain>
    </source>
</reference>
<evidence type="ECO:0000313" key="2">
    <source>
        <dbReference type="Proteomes" id="UP000235739"/>
    </source>
</evidence>
<dbReference type="PANTHER" id="PTHR35145">
    <property type="entry name" value="CYTOPLASMIC PROTEIN-RELATED"/>
    <property type="match status" value="1"/>
</dbReference>
<sequence>MENAAGDEELESMWAQLCLSMPGAYADYPFGPESTVFKVAGRDSSKGKMFGLLMHLHGELVLNLKCEPALADQQRSEYAQISPGYHMNKEHWNSIRAGLDLQLMRELVEDSFDLVVDGMPGRDKEYIRLQATISKGTLD</sequence>
<dbReference type="AlphaFoldDB" id="A0A2N7S082"/>
<comment type="caution">
    <text evidence="1">The sequence shown here is derived from an EMBL/GenBank/DDBJ whole genome shotgun (WGS) entry which is preliminary data.</text>
</comment>
<dbReference type="InterPro" id="IPR007351">
    <property type="entry name" value="YjbR"/>
</dbReference>
<name>A0A2N7S082_9MICC</name>
<dbReference type="Pfam" id="PF04237">
    <property type="entry name" value="YjbR"/>
    <property type="match status" value="1"/>
</dbReference>
<evidence type="ECO:0000313" key="1">
    <source>
        <dbReference type="EMBL" id="PMQ19542.1"/>
    </source>
</evidence>
<dbReference type="EMBL" id="PNQX01000002">
    <property type="protein sequence ID" value="PMQ19542.1"/>
    <property type="molecule type" value="Genomic_DNA"/>
</dbReference>
<dbReference type="PANTHER" id="PTHR35145:SF1">
    <property type="entry name" value="CYTOPLASMIC PROTEIN"/>
    <property type="match status" value="1"/>
</dbReference>
<protein>
    <submittedName>
        <fullName evidence="1">MmcQ-like protein</fullName>
    </submittedName>
</protein>
<dbReference type="RefSeq" id="WP_102598696.1">
    <property type="nucleotide sequence ID" value="NZ_JBQDNZ010000038.1"/>
</dbReference>
<accession>A0A2N7S082</accession>
<proteinExistence type="predicted"/>
<dbReference type="InterPro" id="IPR058532">
    <property type="entry name" value="YjbR/MT2646/Rv2570-like"/>
</dbReference>
<gene>
    <name evidence="1" type="ORF">CIK84_12765</name>
</gene>
<dbReference type="Proteomes" id="UP000235739">
    <property type="component" value="Unassembled WGS sequence"/>
</dbReference>
<dbReference type="InterPro" id="IPR038056">
    <property type="entry name" value="YjbR-like_sf"/>
</dbReference>
<dbReference type="SUPFAM" id="SSF142906">
    <property type="entry name" value="YjbR-like"/>
    <property type="match status" value="1"/>
</dbReference>